<dbReference type="EMBL" id="HBNR01055698">
    <property type="protein sequence ID" value="CAE4622246.1"/>
    <property type="molecule type" value="Transcribed_RNA"/>
</dbReference>
<keyword evidence="2" id="KW-1133">Transmembrane helix</keyword>
<organism evidence="3">
    <name type="scientific">Alexandrium monilatum</name>
    <dbReference type="NCBI Taxonomy" id="311494"/>
    <lineage>
        <taxon>Eukaryota</taxon>
        <taxon>Sar</taxon>
        <taxon>Alveolata</taxon>
        <taxon>Dinophyceae</taxon>
        <taxon>Gonyaulacales</taxon>
        <taxon>Pyrocystaceae</taxon>
        <taxon>Alexandrium</taxon>
    </lineage>
</organism>
<accession>A0A7S4W454</accession>
<feature type="transmembrane region" description="Helical" evidence="2">
    <location>
        <begin position="192"/>
        <end position="209"/>
    </location>
</feature>
<dbReference type="AlphaFoldDB" id="A0A7S4W454"/>
<reference evidence="3" key="1">
    <citation type="submission" date="2021-01" db="EMBL/GenBank/DDBJ databases">
        <authorList>
            <person name="Corre E."/>
            <person name="Pelletier E."/>
            <person name="Niang G."/>
            <person name="Scheremetjew M."/>
            <person name="Finn R."/>
            <person name="Kale V."/>
            <person name="Holt S."/>
            <person name="Cochrane G."/>
            <person name="Meng A."/>
            <person name="Brown T."/>
            <person name="Cohen L."/>
        </authorList>
    </citation>
    <scope>NUCLEOTIDE SEQUENCE</scope>
    <source>
        <strain evidence="3">CCMP3105</strain>
    </source>
</reference>
<feature type="region of interest" description="Disordered" evidence="1">
    <location>
        <begin position="719"/>
        <end position="752"/>
    </location>
</feature>
<feature type="compositionally biased region" description="Polar residues" evidence="1">
    <location>
        <begin position="729"/>
        <end position="738"/>
    </location>
</feature>
<evidence type="ECO:0008006" key="4">
    <source>
        <dbReference type="Google" id="ProtNLM"/>
    </source>
</evidence>
<feature type="transmembrane region" description="Helical" evidence="2">
    <location>
        <begin position="6"/>
        <end position="25"/>
    </location>
</feature>
<feature type="transmembrane region" description="Helical" evidence="2">
    <location>
        <begin position="164"/>
        <end position="186"/>
    </location>
</feature>
<evidence type="ECO:0000313" key="3">
    <source>
        <dbReference type="EMBL" id="CAE4622246.1"/>
    </source>
</evidence>
<protein>
    <recommendedName>
        <fullName evidence="4">Phosphatidate phosphatase APP1 catalytic domain-containing protein</fullName>
    </recommendedName>
</protein>
<name>A0A7S4W454_9DINO</name>
<keyword evidence="2" id="KW-0472">Membrane</keyword>
<proteinExistence type="predicted"/>
<evidence type="ECO:0000256" key="1">
    <source>
        <dbReference type="SAM" id="MobiDB-lite"/>
    </source>
</evidence>
<keyword evidence="2" id="KW-0812">Transmembrane</keyword>
<gene>
    <name evidence="3" type="ORF">AMON00008_LOCUS39160</name>
</gene>
<sequence>MELFAWALLVCYSLSLLLVVAYFVWEDGPCHYSRRVESAYLTSVLSIIYLCSVRFGLGIFGTWSMLHDDMKLERPEDVLIGLQTLRHIMLIFVLLHLAQQFVVLRVLPAFYDSPGYEHTRREAKLWRIAMQHPKAVRIASEISHQVHSIVHVDSGLGMEKVNQLTGFILLVLIMLSEFTVACKGFYHVAQALGDVVEVLAILVCLFHLLRRLLILGPRVQALNKLVESMVTEQNEPYVTYILSTVSVATLLEVSKNMLHILTQEALNEGLLDTTSKAILIGALQTAGLRSRRRQEALARLMTSTYGAELTKLKNFVDGRGGYHNLYKLVYQDISNRSIKEKVLQHLHVQARIVERTPGWQRGVKVLSDLDDTLFSSGGKFPAGCDRSFPKGVMYPGCLSLFRALDKTFDPLKPSCNLVFLSARPHVYKEWMEEKSYNLFADLLEQERIHTFPTLLPGQLSLGLMAVLRHFCHRRNKTQSWREVGVHKYQTFQNYLRLYEEYDFIFCGDDGQGDLLAAQYMIDEEKCVFSESSDSECPDSAEEGCRLQAPCGSRTVAFHVNEEDGESSSTHSSGSASATRLGGRGRLRAVLIHEVICQEEDCTPLAREAPSERDQVWRDELRRNNLIFHKSYVGAAVELHESHPDLVTLDDLQLIAQHAVQEFEEVRIMYPERHGHWEEAESALNDDLERVNQVCADAGLRLRMRYPRGTGTLEADSGELFGQRSFRRGTPSSNSSRLTPRSHMLRRGSTQESLDTSNWLAAGGLVGAGEVRMRFMDLMGRRATKRRRATVSGTAAS</sequence>
<evidence type="ECO:0000256" key="2">
    <source>
        <dbReference type="SAM" id="Phobius"/>
    </source>
</evidence>
<feature type="transmembrane region" description="Helical" evidence="2">
    <location>
        <begin position="46"/>
        <end position="66"/>
    </location>
</feature>
<dbReference type="PANTHER" id="PTHR40861">
    <property type="entry name" value="DUF2183 DOMAIN-CONTAINING PROTEIN"/>
    <property type="match status" value="1"/>
</dbReference>
<dbReference type="PANTHER" id="PTHR40861:SF1">
    <property type="entry name" value="PHOSPHATIDATE PHOSPHATASE APP1 CATALYTIC DOMAIN-CONTAINING PROTEIN"/>
    <property type="match status" value="1"/>
</dbReference>